<name>A0A1F8DMJ5_9BACT</name>
<comment type="caution">
    <text evidence="1">The sequence shown here is derived from an EMBL/GenBank/DDBJ whole genome shotgun (WGS) entry which is preliminary data.</text>
</comment>
<evidence type="ECO:0000313" key="2">
    <source>
        <dbReference type="Proteomes" id="UP000178303"/>
    </source>
</evidence>
<gene>
    <name evidence="1" type="ORF">A2108_02490</name>
</gene>
<dbReference type="Proteomes" id="UP000178303">
    <property type="component" value="Unassembled WGS sequence"/>
</dbReference>
<organism evidence="1 2">
    <name type="scientific">Candidatus Wolfebacteria bacterium GWA1_42_9</name>
    <dbReference type="NCBI Taxonomy" id="1802553"/>
    <lineage>
        <taxon>Bacteria</taxon>
        <taxon>Candidatus Wolfeibacteriota</taxon>
    </lineage>
</organism>
<reference evidence="1 2" key="1">
    <citation type="journal article" date="2016" name="Nat. Commun.">
        <title>Thousands of microbial genomes shed light on interconnected biogeochemical processes in an aquifer system.</title>
        <authorList>
            <person name="Anantharaman K."/>
            <person name="Brown C.T."/>
            <person name="Hug L.A."/>
            <person name="Sharon I."/>
            <person name="Castelle C.J."/>
            <person name="Probst A.J."/>
            <person name="Thomas B.C."/>
            <person name="Singh A."/>
            <person name="Wilkins M.J."/>
            <person name="Karaoz U."/>
            <person name="Brodie E.L."/>
            <person name="Williams K.H."/>
            <person name="Hubbard S.S."/>
            <person name="Banfield J.F."/>
        </authorList>
    </citation>
    <scope>NUCLEOTIDE SEQUENCE [LARGE SCALE GENOMIC DNA]</scope>
</reference>
<evidence type="ECO:0000313" key="1">
    <source>
        <dbReference type="EMBL" id="OGM89078.1"/>
    </source>
</evidence>
<sequence>MQTALQPRPSVPVSANDLRQDTETAVATKTAGALVQSPSGCAFYILEKPSAKVYINNVFGPVV</sequence>
<proteinExistence type="predicted"/>
<protein>
    <submittedName>
        <fullName evidence="1">Uncharacterized protein</fullName>
    </submittedName>
</protein>
<dbReference type="EMBL" id="MGIN01000031">
    <property type="protein sequence ID" value="OGM89078.1"/>
    <property type="molecule type" value="Genomic_DNA"/>
</dbReference>
<dbReference type="AlphaFoldDB" id="A0A1F8DMJ5"/>
<accession>A0A1F8DMJ5</accession>